<protein>
    <submittedName>
        <fullName evidence="2">Uncharacterized protein</fullName>
    </submittedName>
</protein>
<dbReference type="Proteomes" id="UP001212498">
    <property type="component" value="Unassembled WGS sequence"/>
</dbReference>
<keyword evidence="3" id="KW-1185">Reference proteome</keyword>
<evidence type="ECO:0000313" key="3">
    <source>
        <dbReference type="Proteomes" id="UP001212498"/>
    </source>
</evidence>
<organism evidence="2 3">
    <name type="scientific">Nonomuraea ferruginea</name>
    <dbReference type="NCBI Taxonomy" id="46174"/>
    <lineage>
        <taxon>Bacteria</taxon>
        <taxon>Bacillati</taxon>
        <taxon>Actinomycetota</taxon>
        <taxon>Actinomycetes</taxon>
        <taxon>Streptosporangiales</taxon>
        <taxon>Streptosporangiaceae</taxon>
        <taxon>Nonomuraea</taxon>
    </lineage>
</organism>
<reference evidence="2 3" key="1">
    <citation type="submission" date="2022-11" db="EMBL/GenBank/DDBJ databases">
        <title>Nonomuraea corallina sp. nov., a new species of the genus Nonomuraea isolated from sea side sediment in Thai sea.</title>
        <authorList>
            <person name="Ngamcharungchit C."/>
            <person name="Matsumoto A."/>
            <person name="Suriyachadkun C."/>
            <person name="Panbangred W."/>
            <person name="Inahashi Y."/>
            <person name="Intra B."/>
        </authorList>
    </citation>
    <scope>NUCLEOTIDE SEQUENCE [LARGE SCALE GENOMIC DNA]</scope>
    <source>
        <strain evidence="2 3">DSM 43553</strain>
    </source>
</reference>
<name>A0ABT4SX05_9ACTN</name>
<evidence type="ECO:0000313" key="2">
    <source>
        <dbReference type="EMBL" id="MDA0641776.1"/>
    </source>
</evidence>
<sequence>MRSSIRSTIAAAIVRPLVFVASPASAATSESAAYWNDRPVAKAWFNSGTHNMSKGRNSFTLKVEEGATEAGLYWERPSVSGSGQIGRLYGSGNEVSFSISGAVSPRVQIWYQVCGKINGKSYCGPGRFDWIQ</sequence>
<feature type="signal peptide" evidence="1">
    <location>
        <begin position="1"/>
        <end position="26"/>
    </location>
</feature>
<proteinExistence type="predicted"/>
<evidence type="ECO:0000256" key="1">
    <source>
        <dbReference type="SAM" id="SignalP"/>
    </source>
</evidence>
<gene>
    <name evidence="2" type="ORF">OUY24_14200</name>
</gene>
<feature type="chain" id="PRO_5045053520" evidence="1">
    <location>
        <begin position="27"/>
        <end position="132"/>
    </location>
</feature>
<dbReference type="RefSeq" id="WP_271276541.1">
    <property type="nucleotide sequence ID" value="NZ_BAABFD010000002.1"/>
</dbReference>
<comment type="caution">
    <text evidence="2">The sequence shown here is derived from an EMBL/GenBank/DDBJ whole genome shotgun (WGS) entry which is preliminary data.</text>
</comment>
<dbReference type="EMBL" id="JAPNUD010000030">
    <property type="protein sequence ID" value="MDA0641776.1"/>
    <property type="molecule type" value="Genomic_DNA"/>
</dbReference>
<keyword evidence="1" id="KW-0732">Signal</keyword>
<accession>A0ABT4SX05</accession>